<feature type="transmembrane region" description="Helical" evidence="10">
    <location>
        <begin position="20"/>
        <end position="43"/>
    </location>
</feature>
<keyword evidence="7 10" id="KW-0472">Membrane</keyword>
<evidence type="ECO:0000256" key="8">
    <source>
        <dbReference type="ARBA" id="ARBA00037998"/>
    </source>
</evidence>
<feature type="transmembrane region" description="Helical" evidence="10">
    <location>
        <begin position="55"/>
        <end position="82"/>
    </location>
</feature>
<keyword evidence="12" id="KW-1185">Reference proteome</keyword>
<dbReference type="Pfam" id="PF02653">
    <property type="entry name" value="BPD_transp_2"/>
    <property type="match status" value="1"/>
</dbReference>
<dbReference type="Proteomes" id="UP001596445">
    <property type="component" value="Unassembled WGS sequence"/>
</dbReference>
<keyword evidence="5" id="KW-0029">Amino-acid transport</keyword>
<comment type="caution">
    <text evidence="11">The sequence shown here is derived from an EMBL/GenBank/DDBJ whole genome shotgun (WGS) entry which is preliminary data.</text>
</comment>
<evidence type="ECO:0000256" key="1">
    <source>
        <dbReference type="ARBA" id="ARBA00004651"/>
    </source>
</evidence>
<evidence type="ECO:0000256" key="10">
    <source>
        <dbReference type="SAM" id="Phobius"/>
    </source>
</evidence>
<evidence type="ECO:0000256" key="7">
    <source>
        <dbReference type="ARBA" id="ARBA00023136"/>
    </source>
</evidence>
<evidence type="ECO:0000313" key="11">
    <source>
        <dbReference type="EMBL" id="MFC7058614.1"/>
    </source>
</evidence>
<evidence type="ECO:0000256" key="6">
    <source>
        <dbReference type="ARBA" id="ARBA00022989"/>
    </source>
</evidence>
<dbReference type="InterPro" id="IPR052157">
    <property type="entry name" value="BCAA_transport_permease"/>
</dbReference>
<dbReference type="AlphaFoldDB" id="A0ABD5W4Q4"/>
<gene>
    <name evidence="11" type="ORF">ACFQQG_11030</name>
</gene>
<evidence type="ECO:0000256" key="2">
    <source>
        <dbReference type="ARBA" id="ARBA00022448"/>
    </source>
</evidence>
<name>A0ABD5W4Q4_9EURY</name>
<proteinExistence type="inferred from homology"/>
<comment type="similarity">
    <text evidence="8">Belongs to the binding-protein-dependent transport system permease family. LivHM subfamily.</text>
</comment>
<dbReference type="PANTHER" id="PTHR11795:SF442">
    <property type="entry name" value="ABC TRANSPORTER ATP-BINDING PROTEIN"/>
    <property type="match status" value="1"/>
</dbReference>
<dbReference type="EMBL" id="JBHSZI010000001">
    <property type="protein sequence ID" value="MFC7058614.1"/>
    <property type="molecule type" value="Genomic_DNA"/>
</dbReference>
<dbReference type="GO" id="GO:0006865">
    <property type="term" value="P:amino acid transport"/>
    <property type="evidence" value="ECO:0007669"/>
    <property type="project" value="UniProtKB-KW"/>
</dbReference>
<dbReference type="PANTHER" id="PTHR11795">
    <property type="entry name" value="BRANCHED-CHAIN AMINO ACID TRANSPORT SYSTEM PERMEASE PROTEIN LIVH"/>
    <property type="match status" value="1"/>
</dbReference>
<dbReference type="RefSeq" id="WP_382185541.1">
    <property type="nucleotide sequence ID" value="NZ_JBHSZI010000001.1"/>
</dbReference>
<evidence type="ECO:0000256" key="5">
    <source>
        <dbReference type="ARBA" id="ARBA00022970"/>
    </source>
</evidence>
<evidence type="ECO:0000256" key="4">
    <source>
        <dbReference type="ARBA" id="ARBA00022692"/>
    </source>
</evidence>
<feature type="region of interest" description="Disordered" evidence="9">
    <location>
        <begin position="145"/>
        <end position="169"/>
    </location>
</feature>
<keyword evidence="3" id="KW-1003">Cell membrane</keyword>
<accession>A0ABD5W4Q4</accession>
<dbReference type="InterPro" id="IPR001851">
    <property type="entry name" value="ABC_transp_permease"/>
</dbReference>
<evidence type="ECO:0000256" key="9">
    <source>
        <dbReference type="SAM" id="MobiDB-lite"/>
    </source>
</evidence>
<feature type="compositionally biased region" description="Low complexity" evidence="9">
    <location>
        <begin position="154"/>
        <end position="169"/>
    </location>
</feature>
<evidence type="ECO:0000256" key="3">
    <source>
        <dbReference type="ARBA" id="ARBA00022475"/>
    </source>
</evidence>
<keyword evidence="4 10" id="KW-0812">Transmembrane</keyword>
<protein>
    <submittedName>
        <fullName evidence="11">Branched-chain amino acid ABC transporter permease</fullName>
    </submittedName>
</protein>
<organism evidence="11 12">
    <name type="scientific">Halovenus salina</name>
    <dbReference type="NCBI Taxonomy" id="1510225"/>
    <lineage>
        <taxon>Archaea</taxon>
        <taxon>Methanobacteriati</taxon>
        <taxon>Methanobacteriota</taxon>
        <taxon>Stenosarchaea group</taxon>
        <taxon>Halobacteria</taxon>
        <taxon>Halobacteriales</taxon>
        <taxon>Haloarculaceae</taxon>
        <taxon>Halovenus</taxon>
    </lineage>
</organism>
<keyword evidence="6 10" id="KW-1133">Transmembrane helix</keyword>
<keyword evidence="2" id="KW-0813">Transport</keyword>
<reference evidence="11 12" key="1">
    <citation type="journal article" date="2019" name="Int. J. Syst. Evol. Microbiol.">
        <title>The Global Catalogue of Microorganisms (GCM) 10K type strain sequencing project: providing services to taxonomists for standard genome sequencing and annotation.</title>
        <authorList>
            <consortium name="The Broad Institute Genomics Platform"/>
            <consortium name="The Broad Institute Genome Sequencing Center for Infectious Disease"/>
            <person name="Wu L."/>
            <person name="Ma J."/>
        </authorList>
    </citation>
    <scope>NUCLEOTIDE SEQUENCE [LARGE SCALE GENOMIC DNA]</scope>
    <source>
        <strain evidence="11 12">JCM 30072</strain>
    </source>
</reference>
<sequence>MLDVLSAGSFISVQGLLDGLTVGMVYVLLAAGLSVIFGVMHVINFAHGELYAFGAYFAAAIVTPLGGGLGFYVALVVAPLLVGVMGVAIERFTVRPLYGRDPLYHILLTFGLVLVLNDLIKLIWGLVRVASPARTISRAPSTCSVRPSAGTRFSSSGSAAHSHSASGHC</sequence>
<feature type="transmembrane region" description="Helical" evidence="10">
    <location>
        <begin position="102"/>
        <end position="124"/>
    </location>
</feature>
<dbReference type="GO" id="GO:0005886">
    <property type="term" value="C:plasma membrane"/>
    <property type="evidence" value="ECO:0007669"/>
    <property type="project" value="UniProtKB-SubCell"/>
</dbReference>
<evidence type="ECO:0000313" key="12">
    <source>
        <dbReference type="Proteomes" id="UP001596445"/>
    </source>
</evidence>
<comment type="subcellular location">
    <subcellularLocation>
        <location evidence="1">Cell membrane</location>
        <topology evidence="1">Multi-pass membrane protein</topology>
    </subcellularLocation>
</comment>